<evidence type="ECO:0000313" key="3">
    <source>
        <dbReference type="EMBL" id="KAF9730103.1"/>
    </source>
</evidence>
<dbReference type="InterPro" id="IPR036915">
    <property type="entry name" value="Cyclin-like_sf"/>
</dbReference>
<feature type="domain" description="Cyclin-like" evidence="1">
    <location>
        <begin position="13"/>
        <end position="94"/>
    </location>
</feature>
<dbReference type="Pfam" id="PF02984">
    <property type="entry name" value="Cyclin_C"/>
    <property type="match status" value="1"/>
</dbReference>
<feature type="domain" description="Cyclin C-terminal" evidence="2">
    <location>
        <begin position="7"/>
        <end position="124"/>
    </location>
</feature>
<dbReference type="InterPro" id="IPR004367">
    <property type="entry name" value="Cyclin_C-dom"/>
</dbReference>
<evidence type="ECO:0000259" key="1">
    <source>
        <dbReference type="SMART" id="SM00385"/>
    </source>
</evidence>
<accession>A0A9P6KK49</accession>
<gene>
    <name evidence="3" type="ORF">PMIN01_12036</name>
</gene>
<evidence type="ECO:0000259" key="2">
    <source>
        <dbReference type="SMART" id="SM01332"/>
    </source>
</evidence>
<name>A0A9P6KK49_9PLEO</name>
<evidence type="ECO:0000313" key="4">
    <source>
        <dbReference type="Proteomes" id="UP000756921"/>
    </source>
</evidence>
<dbReference type="AlphaFoldDB" id="A0A9P6KK49"/>
<dbReference type="SMART" id="SM01332">
    <property type="entry name" value="Cyclin_C"/>
    <property type="match status" value="1"/>
</dbReference>
<dbReference type="OrthoDB" id="3741480at2759"/>
<dbReference type="Gene3D" id="1.10.472.10">
    <property type="entry name" value="Cyclin-like"/>
    <property type="match status" value="1"/>
</dbReference>
<dbReference type="SMART" id="SM00385">
    <property type="entry name" value="CYCLIN"/>
    <property type="match status" value="1"/>
</dbReference>
<dbReference type="InterPro" id="IPR013763">
    <property type="entry name" value="Cyclin-like_dom"/>
</dbReference>
<dbReference type="Proteomes" id="UP000756921">
    <property type="component" value="Unassembled WGS sequence"/>
</dbReference>
<protein>
    <submittedName>
        <fullName evidence="3">G2/mitotic-specific cyclin-4</fullName>
    </submittedName>
</protein>
<keyword evidence="4" id="KW-1185">Reference proteome</keyword>
<dbReference type="SUPFAM" id="SSF47954">
    <property type="entry name" value="Cyclin-like"/>
    <property type="match status" value="1"/>
</dbReference>
<organism evidence="3 4">
    <name type="scientific">Paraphaeosphaeria minitans</name>
    <dbReference type="NCBI Taxonomy" id="565426"/>
    <lineage>
        <taxon>Eukaryota</taxon>
        <taxon>Fungi</taxon>
        <taxon>Dikarya</taxon>
        <taxon>Ascomycota</taxon>
        <taxon>Pezizomycotina</taxon>
        <taxon>Dothideomycetes</taxon>
        <taxon>Pleosporomycetidae</taxon>
        <taxon>Pleosporales</taxon>
        <taxon>Massarineae</taxon>
        <taxon>Didymosphaeriaceae</taxon>
        <taxon>Paraphaeosphaeria</taxon>
    </lineage>
</organism>
<comment type="caution">
    <text evidence="3">The sequence shown here is derived from an EMBL/GenBank/DDBJ whole genome shotgun (WGS) entry which is preliminary data.</text>
</comment>
<dbReference type="EMBL" id="WJXW01000015">
    <property type="protein sequence ID" value="KAF9730103.1"/>
    <property type="molecule type" value="Genomic_DNA"/>
</dbReference>
<sequence>MKLSILPTWAGLSFLRRVSRADDYDLETRTFARHVFKIAILDERFVGCKPSFLAAGAHCLARFMLRKGGWSQAHVRYSGYTFNQLRSLLPALLECCEKPPKYLAAVHNKNMDEHHKRFSTTVETGIYKGFQLPFVFKHEFD</sequence>
<proteinExistence type="predicted"/>
<reference evidence="3" key="1">
    <citation type="journal article" date="2020" name="Mol. Plant Microbe Interact.">
        <title>Genome Sequence of the Biocontrol Agent Coniothyrium minitans strain Conio (IMI 134523).</title>
        <authorList>
            <person name="Patel D."/>
            <person name="Shittu T.A."/>
            <person name="Baroncelli R."/>
            <person name="Muthumeenakshi S."/>
            <person name="Osborne T.H."/>
            <person name="Janganan T.K."/>
            <person name="Sreenivasaprasad S."/>
        </authorList>
    </citation>
    <scope>NUCLEOTIDE SEQUENCE</scope>
    <source>
        <strain evidence="3">Conio</strain>
    </source>
</reference>